<organism evidence="2">
    <name type="scientific">Triatoma infestans</name>
    <name type="common">Assassin bug</name>
    <dbReference type="NCBI Taxonomy" id="30076"/>
    <lineage>
        <taxon>Eukaryota</taxon>
        <taxon>Metazoa</taxon>
        <taxon>Ecdysozoa</taxon>
        <taxon>Arthropoda</taxon>
        <taxon>Hexapoda</taxon>
        <taxon>Insecta</taxon>
        <taxon>Pterygota</taxon>
        <taxon>Neoptera</taxon>
        <taxon>Paraneoptera</taxon>
        <taxon>Hemiptera</taxon>
        <taxon>Heteroptera</taxon>
        <taxon>Panheteroptera</taxon>
        <taxon>Cimicomorpha</taxon>
        <taxon>Reduviidae</taxon>
        <taxon>Triatominae</taxon>
        <taxon>Triatoma</taxon>
    </lineage>
</organism>
<protein>
    <recommendedName>
        <fullName evidence="1">Reverse transcriptase domain-containing protein</fullName>
    </recommendedName>
</protein>
<dbReference type="PROSITE" id="PS50878">
    <property type="entry name" value="RT_POL"/>
    <property type="match status" value="1"/>
</dbReference>
<evidence type="ECO:0000313" key="2">
    <source>
        <dbReference type="EMBL" id="JAR95591.1"/>
    </source>
</evidence>
<dbReference type="EMBL" id="GEMB01007866">
    <property type="protein sequence ID" value="JAR95591.1"/>
    <property type="molecule type" value="Transcribed_RNA"/>
</dbReference>
<sequence>MSRGVSSKCVTETGRSDSPVPFNLILEVAVRNITESPRKRLSPLIAYADDVAIVARSAAALKNALGGPKKGAAKYGLEVNEENTKYMGPLED</sequence>
<reference evidence="2" key="1">
    <citation type="submission" date="2016-04" db="EMBL/GenBank/DDBJ databases">
        <authorList>
            <person name="Calderon-Fernandez G.M.Sr."/>
        </authorList>
    </citation>
    <scope>NUCLEOTIDE SEQUENCE</scope>
    <source>
        <strain evidence="2">Int1</strain>
        <tissue evidence="2">Integument</tissue>
    </source>
</reference>
<dbReference type="Pfam" id="PF00078">
    <property type="entry name" value="RVT_1"/>
    <property type="match status" value="1"/>
</dbReference>
<reference evidence="2" key="2">
    <citation type="journal article" date="2017" name="J. Med. Entomol.">
        <title>Transcriptome Analysis of the Triatoma infestans (Hemiptera: Reduviidae) Integument.</title>
        <authorList>
            <person name="Calderon-Fernandez G.M."/>
            <person name="Moriconi D.E."/>
            <person name="Dulbecco A.B."/>
            <person name="Juarez M.P."/>
        </authorList>
    </citation>
    <scope>NUCLEOTIDE SEQUENCE</scope>
    <source>
        <strain evidence="2">Int1</strain>
        <tissue evidence="2">Integument</tissue>
    </source>
</reference>
<accession>A0A170U4V5</accession>
<dbReference type="InterPro" id="IPR000477">
    <property type="entry name" value="RT_dom"/>
</dbReference>
<proteinExistence type="predicted"/>
<dbReference type="AlphaFoldDB" id="A0A170U4V5"/>
<name>A0A170U4V5_TRIIF</name>
<feature type="domain" description="Reverse transcriptase" evidence="1">
    <location>
        <begin position="1"/>
        <end position="92"/>
    </location>
</feature>
<evidence type="ECO:0000259" key="1">
    <source>
        <dbReference type="PROSITE" id="PS50878"/>
    </source>
</evidence>